<reference evidence="6" key="1">
    <citation type="submission" date="2022-10" db="EMBL/GenBank/DDBJ databases">
        <title>Chitiniphilus purpureus sp. nov., a novel chitin-degrading bacterium isolated from crawfish pond sediment.</title>
        <authorList>
            <person name="Li K."/>
        </authorList>
    </citation>
    <scope>NUCLEOTIDE SEQUENCE</scope>
    <source>
        <strain evidence="6">CD1</strain>
    </source>
</reference>
<name>A0ABY6DQS9_9NEIS</name>
<evidence type="ECO:0000256" key="1">
    <source>
        <dbReference type="ARBA" id="ARBA00023015"/>
    </source>
</evidence>
<evidence type="ECO:0000313" key="7">
    <source>
        <dbReference type="Proteomes" id="UP001061302"/>
    </source>
</evidence>
<dbReference type="InterPro" id="IPR050109">
    <property type="entry name" value="HTH-type_TetR-like_transc_reg"/>
</dbReference>
<dbReference type="RefSeq" id="WP_263126056.1">
    <property type="nucleotide sequence ID" value="NZ_CP106753.1"/>
</dbReference>
<keyword evidence="3" id="KW-0804">Transcription</keyword>
<keyword evidence="1" id="KW-0805">Transcription regulation</keyword>
<protein>
    <submittedName>
        <fullName evidence="6">TetR/AcrR family transcriptional regulator</fullName>
    </submittedName>
</protein>
<evidence type="ECO:0000256" key="4">
    <source>
        <dbReference type="PROSITE-ProRule" id="PRU00335"/>
    </source>
</evidence>
<dbReference type="PANTHER" id="PTHR30055">
    <property type="entry name" value="HTH-TYPE TRANSCRIPTIONAL REGULATOR RUTR"/>
    <property type="match status" value="1"/>
</dbReference>
<dbReference type="EMBL" id="CP106753">
    <property type="protein sequence ID" value="UXY16672.1"/>
    <property type="molecule type" value="Genomic_DNA"/>
</dbReference>
<evidence type="ECO:0000313" key="6">
    <source>
        <dbReference type="EMBL" id="UXY16672.1"/>
    </source>
</evidence>
<organism evidence="6 7">
    <name type="scientific">Chitiniphilus purpureus</name>
    <dbReference type="NCBI Taxonomy" id="2981137"/>
    <lineage>
        <taxon>Bacteria</taxon>
        <taxon>Pseudomonadati</taxon>
        <taxon>Pseudomonadota</taxon>
        <taxon>Betaproteobacteria</taxon>
        <taxon>Neisseriales</taxon>
        <taxon>Chitinibacteraceae</taxon>
        <taxon>Chitiniphilus</taxon>
    </lineage>
</organism>
<evidence type="ECO:0000256" key="3">
    <source>
        <dbReference type="ARBA" id="ARBA00023163"/>
    </source>
</evidence>
<keyword evidence="7" id="KW-1185">Reference proteome</keyword>
<keyword evidence="2 4" id="KW-0238">DNA-binding</keyword>
<dbReference type="SUPFAM" id="SSF46689">
    <property type="entry name" value="Homeodomain-like"/>
    <property type="match status" value="1"/>
</dbReference>
<accession>A0ABY6DQS9</accession>
<sequence>MATQIERSNQTRTKLIEATVALLVEHGYAALGEQRICKRAGVSRGALRHHYPQGRYDLLPTVVETLLEAESHRLAGLGMISPKDRLYMMLQGFLLHPRQGTSIAILEIWMAARGDTKLAQCTGPAFSGALTRLFGHSLHQPADAEELAVRFLLHGAALHCFSSDYDELRLQEAVRWILQRLPVPTLQPPELMLC</sequence>
<dbReference type="InterPro" id="IPR001647">
    <property type="entry name" value="HTH_TetR"/>
</dbReference>
<dbReference type="Pfam" id="PF00440">
    <property type="entry name" value="TetR_N"/>
    <property type="match status" value="1"/>
</dbReference>
<dbReference type="Proteomes" id="UP001061302">
    <property type="component" value="Chromosome"/>
</dbReference>
<feature type="DNA-binding region" description="H-T-H motif" evidence="4">
    <location>
        <begin position="32"/>
        <end position="51"/>
    </location>
</feature>
<proteinExistence type="predicted"/>
<evidence type="ECO:0000259" key="5">
    <source>
        <dbReference type="PROSITE" id="PS50977"/>
    </source>
</evidence>
<feature type="domain" description="HTH tetR-type" evidence="5">
    <location>
        <begin position="9"/>
        <end position="69"/>
    </location>
</feature>
<gene>
    <name evidence="6" type="ORF">N8I74_06535</name>
</gene>
<evidence type="ECO:0000256" key="2">
    <source>
        <dbReference type="ARBA" id="ARBA00023125"/>
    </source>
</evidence>
<dbReference type="PANTHER" id="PTHR30055:SF234">
    <property type="entry name" value="HTH-TYPE TRANSCRIPTIONAL REGULATOR BETI"/>
    <property type="match status" value="1"/>
</dbReference>
<dbReference type="PROSITE" id="PS50977">
    <property type="entry name" value="HTH_TETR_2"/>
    <property type="match status" value="1"/>
</dbReference>
<dbReference type="Gene3D" id="1.10.357.10">
    <property type="entry name" value="Tetracycline Repressor, domain 2"/>
    <property type="match status" value="1"/>
</dbReference>
<dbReference type="InterPro" id="IPR009057">
    <property type="entry name" value="Homeodomain-like_sf"/>
</dbReference>